<accession>A0ABC8TI40</accession>
<dbReference type="EMBL" id="CAUOFW020005247">
    <property type="protein sequence ID" value="CAK9169114.1"/>
    <property type="molecule type" value="Genomic_DNA"/>
</dbReference>
<protein>
    <recommendedName>
        <fullName evidence="3">DUF4283 domain-containing protein</fullName>
    </recommendedName>
</protein>
<comment type="caution">
    <text evidence="1">The sequence shown here is derived from an EMBL/GenBank/DDBJ whole genome shotgun (WGS) entry which is preliminary data.</text>
</comment>
<dbReference type="PANTHER" id="PTHR31286">
    <property type="entry name" value="GLYCINE-RICH CELL WALL STRUCTURAL PROTEIN 1.8-LIKE"/>
    <property type="match status" value="1"/>
</dbReference>
<dbReference type="Proteomes" id="UP001642360">
    <property type="component" value="Unassembled WGS sequence"/>
</dbReference>
<proteinExistence type="predicted"/>
<organism evidence="1 2">
    <name type="scientific">Ilex paraguariensis</name>
    <name type="common">yerba mate</name>
    <dbReference type="NCBI Taxonomy" id="185542"/>
    <lineage>
        <taxon>Eukaryota</taxon>
        <taxon>Viridiplantae</taxon>
        <taxon>Streptophyta</taxon>
        <taxon>Embryophyta</taxon>
        <taxon>Tracheophyta</taxon>
        <taxon>Spermatophyta</taxon>
        <taxon>Magnoliopsida</taxon>
        <taxon>eudicotyledons</taxon>
        <taxon>Gunneridae</taxon>
        <taxon>Pentapetalae</taxon>
        <taxon>asterids</taxon>
        <taxon>campanulids</taxon>
        <taxon>Aquifoliales</taxon>
        <taxon>Aquifoliaceae</taxon>
        <taxon>Ilex</taxon>
    </lineage>
</organism>
<dbReference type="AlphaFoldDB" id="A0ABC8TI40"/>
<dbReference type="PANTHER" id="PTHR31286:SF178">
    <property type="entry name" value="DUF4283 DOMAIN-CONTAINING PROTEIN"/>
    <property type="match status" value="1"/>
</dbReference>
<sequence>MRLSSNIFQIFLKEENEIHKVLFQGPWCFDNFLIITQRWSKGNGINSVSFDYAQFWIHVNGLPRECITKEMAIKVVGSFKEWEVVEIREELGNGGRFMRLRVGVNITIPLCQGIKLQDRSLPPKLNIGAVRDLKLASKGKGKEKWSRKAKSPIPNANWEIQEVKVGDKRRGDDSRC</sequence>
<gene>
    <name evidence="1" type="ORF">ILEXP_LOCUS38558</name>
</gene>
<evidence type="ECO:0000313" key="1">
    <source>
        <dbReference type="EMBL" id="CAK9169114.1"/>
    </source>
</evidence>
<dbReference type="InterPro" id="IPR040256">
    <property type="entry name" value="At4g02000-like"/>
</dbReference>
<evidence type="ECO:0008006" key="3">
    <source>
        <dbReference type="Google" id="ProtNLM"/>
    </source>
</evidence>
<name>A0ABC8TI40_9AQUA</name>
<keyword evidence="2" id="KW-1185">Reference proteome</keyword>
<evidence type="ECO:0000313" key="2">
    <source>
        <dbReference type="Proteomes" id="UP001642360"/>
    </source>
</evidence>
<reference evidence="1 2" key="1">
    <citation type="submission" date="2024-02" db="EMBL/GenBank/DDBJ databases">
        <authorList>
            <person name="Vignale AGUSTIN F."/>
            <person name="Sosa J E."/>
            <person name="Modenutti C."/>
        </authorList>
    </citation>
    <scope>NUCLEOTIDE SEQUENCE [LARGE SCALE GENOMIC DNA]</scope>
</reference>